<protein>
    <submittedName>
        <fullName evidence="1">Lipoprotein</fullName>
    </submittedName>
</protein>
<dbReference type="Pfam" id="PF12915">
    <property type="entry name" value="DUF3833"/>
    <property type="match status" value="1"/>
</dbReference>
<gene>
    <name evidence="1" type="ORF">WH95_01990</name>
</gene>
<keyword evidence="1" id="KW-0449">Lipoprotein</keyword>
<accession>A0A0M2RCI0</accession>
<dbReference type="RefSeq" id="WP_046502343.1">
    <property type="nucleotide sequence ID" value="NZ_LANI01000002.1"/>
</dbReference>
<keyword evidence="2" id="KW-1185">Reference proteome</keyword>
<dbReference type="Proteomes" id="UP000034491">
    <property type="component" value="Unassembled WGS sequence"/>
</dbReference>
<dbReference type="AlphaFoldDB" id="A0A0M2RCI0"/>
<dbReference type="PATRIC" id="fig|1549748.8.peg.967"/>
<dbReference type="EMBL" id="LANI01000002">
    <property type="protein sequence ID" value="KKJ78144.1"/>
    <property type="molecule type" value="Genomic_DNA"/>
</dbReference>
<name>A0A0M2RCI0_9PROT</name>
<organism evidence="1 2">
    <name type="scientific">Kiloniella litopenaei</name>
    <dbReference type="NCBI Taxonomy" id="1549748"/>
    <lineage>
        <taxon>Bacteria</taxon>
        <taxon>Pseudomonadati</taxon>
        <taxon>Pseudomonadota</taxon>
        <taxon>Alphaproteobacteria</taxon>
        <taxon>Rhodospirillales</taxon>
        <taxon>Kiloniellaceae</taxon>
        <taxon>Kiloniella</taxon>
    </lineage>
</organism>
<evidence type="ECO:0000313" key="2">
    <source>
        <dbReference type="Proteomes" id="UP000034491"/>
    </source>
</evidence>
<dbReference type="PROSITE" id="PS51257">
    <property type="entry name" value="PROKAR_LIPOPROTEIN"/>
    <property type="match status" value="1"/>
</dbReference>
<evidence type="ECO:0000313" key="1">
    <source>
        <dbReference type="EMBL" id="KKJ78144.1"/>
    </source>
</evidence>
<sequence length="179" mass="20213">MRILLVITLLLGGSMMLSGCSGPSLKHYENSEPTMDLQEYFTGPIKAWGLVQNRKGEVVRRFDVVMNGTWDGDTGTLEETFAYYDGETQDRTWTIKRLAPGKYEGTAADILGKADGQVNGSAMRWAYQMDLPVGDTSYKITFDDWMFRMNDGILINRSYLKKFGFTVGELTLFMQKQDG</sequence>
<comment type="caution">
    <text evidence="1">The sequence shown here is derived from an EMBL/GenBank/DDBJ whole genome shotgun (WGS) entry which is preliminary data.</text>
</comment>
<proteinExistence type="predicted"/>
<reference evidence="1 2" key="1">
    <citation type="submission" date="2015-03" db="EMBL/GenBank/DDBJ databases">
        <title>Genome sequence of Kiloniella sp. P1-1, isolated from the gut microflora of Pacific white shrimp, Penaeus vannamei.</title>
        <authorList>
            <person name="Shao Z."/>
            <person name="Wang L."/>
            <person name="Li X."/>
        </authorList>
    </citation>
    <scope>NUCLEOTIDE SEQUENCE [LARGE SCALE GENOMIC DNA]</scope>
    <source>
        <strain evidence="1 2">P1-1</strain>
    </source>
</reference>
<dbReference type="STRING" id="1549748.WH95_01990"/>
<dbReference type="InterPro" id="IPR024409">
    <property type="entry name" value="DUF3833"/>
</dbReference>